<feature type="compositionally biased region" description="Low complexity" evidence="1">
    <location>
        <begin position="113"/>
        <end position="124"/>
    </location>
</feature>
<evidence type="ECO:0000256" key="1">
    <source>
        <dbReference type="SAM" id="MobiDB-lite"/>
    </source>
</evidence>
<evidence type="ECO:0000313" key="3">
    <source>
        <dbReference type="Proteomes" id="UP000019335"/>
    </source>
</evidence>
<gene>
    <name evidence="2" type="ORF">Naga_100005g141</name>
</gene>
<sequence>MWRDDCLSLWCPHRRIPDSTRRPPGGSSGVAERMPRVVSCAASTGLAWVCIHVNGGRAVEGNEGEGPPGTGRPAQVTAHWNGACRMDPSGSCRGTLCADGIVAYAIKSEKLMTESSTRTSRASRVGGFPKRGPSGQAPCSSKNGIRNERKCSIDVLV</sequence>
<dbReference type="Proteomes" id="UP000019335">
    <property type="component" value="Chromosome 11"/>
</dbReference>
<comment type="caution">
    <text evidence="2">The sequence shown here is derived from an EMBL/GenBank/DDBJ whole genome shotgun (WGS) entry which is preliminary data.</text>
</comment>
<name>W7TYB9_9STRA</name>
<keyword evidence="3" id="KW-1185">Reference proteome</keyword>
<protein>
    <submittedName>
        <fullName evidence="2">Uncharacterized protein</fullName>
    </submittedName>
</protein>
<dbReference type="AlphaFoldDB" id="W7TYB9"/>
<evidence type="ECO:0000313" key="2">
    <source>
        <dbReference type="EMBL" id="EWM25389.1"/>
    </source>
</evidence>
<feature type="region of interest" description="Disordered" evidence="1">
    <location>
        <begin position="113"/>
        <end position="143"/>
    </location>
</feature>
<accession>W7TYB9</accession>
<reference evidence="2 3" key="1">
    <citation type="journal article" date="2014" name="Mol. Plant">
        <title>Chromosome Scale Genome Assembly and Transcriptome Profiling of Nannochloropsis gaditana in Nitrogen Depletion.</title>
        <authorList>
            <person name="Corteggiani Carpinelli E."/>
            <person name="Telatin A."/>
            <person name="Vitulo N."/>
            <person name="Forcato C."/>
            <person name="D'Angelo M."/>
            <person name="Schiavon R."/>
            <person name="Vezzi A."/>
            <person name="Giacometti G.M."/>
            <person name="Morosinotto T."/>
            <person name="Valle G."/>
        </authorList>
    </citation>
    <scope>NUCLEOTIDE SEQUENCE [LARGE SCALE GENOMIC DNA]</scope>
    <source>
        <strain evidence="2 3">B-31</strain>
    </source>
</reference>
<organism evidence="2 3">
    <name type="scientific">Nannochloropsis gaditana</name>
    <dbReference type="NCBI Taxonomy" id="72520"/>
    <lineage>
        <taxon>Eukaryota</taxon>
        <taxon>Sar</taxon>
        <taxon>Stramenopiles</taxon>
        <taxon>Ochrophyta</taxon>
        <taxon>Eustigmatophyceae</taxon>
        <taxon>Eustigmatales</taxon>
        <taxon>Monodopsidaceae</taxon>
        <taxon>Nannochloropsis</taxon>
    </lineage>
</organism>
<dbReference type="EMBL" id="AZIL01000936">
    <property type="protein sequence ID" value="EWM25389.1"/>
    <property type="molecule type" value="Genomic_DNA"/>
</dbReference>
<proteinExistence type="predicted"/>